<reference evidence="1" key="1">
    <citation type="submission" date="2022-04" db="EMBL/GenBank/DDBJ databases">
        <title>Genome of the entomopathogenic fungus Entomophthora muscae.</title>
        <authorList>
            <person name="Elya C."/>
            <person name="Lovett B.R."/>
            <person name="Lee E."/>
            <person name="Macias A.M."/>
            <person name="Hajek A.E."/>
            <person name="De Bivort B.L."/>
            <person name="Kasson M.T."/>
            <person name="De Fine Licht H.H."/>
            <person name="Stajich J.E."/>
        </authorList>
    </citation>
    <scope>NUCLEOTIDE SEQUENCE</scope>
    <source>
        <strain evidence="1">Berkeley</strain>
    </source>
</reference>
<dbReference type="EMBL" id="QTSX02000033">
    <property type="protein sequence ID" value="KAJ9089702.1"/>
    <property type="molecule type" value="Genomic_DNA"/>
</dbReference>
<gene>
    <name evidence="1" type="ORF">DSO57_1010199</name>
</gene>
<proteinExistence type="predicted"/>
<sequence>METSQDPLGPDTFKQIFDPKTSTIATFLINYITAMRRATGKLKKKQILTCLYPTCQEVVVPELPSIVTWEDMKRLLIEEFRGDLSLEVKKDAFMHIFF</sequence>
<dbReference type="Proteomes" id="UP001165960">
    <property type="component" value="Unassembled WGS sequence"/>
</dbReference>
<name>A0ACC2UTM5_9FUNG</name>
<evidence type="ECO:0000313" key="2">
    <source>
        <dbReference type="Proteomes" id="UP001165960"/>
    </source>
</evidence>
<evidence type="ECO:0000313" key="1">
    <source>
        <dbReference type="EMBL" id="KAJ9089702.1"/>
    </source>
</evidence>
<accession>A0ACC2UTM5</accession>
<organism evidence="1 2">
    <name type="scientific">Entomophthora muscae</name>
    <dbReference type="NCBI Taxonomy" id="34485"/>
    <lineage>
        <taxon>Eukaryota</taxon>
        <taxon>Fungi</taxon>
        <taxon>Fungi incertae sedis</taxon>
        <taxon>Zoopagomycota</taxon>
        <taxon>Entomophthoromycotina</taxon>
        <taxon>Entomophthoromycetes</taxon>
        <taxon>Entomophthorales</taxon>
        <taxon>Entomophthoraceae</taxon>
        <taxon>Entomophthora</taxon>
    </lineage>
</organism>
<protein>
    <submittedName>
        <fullName evidence="1">Uncharacterized protein</fullName>
    </submittedName>
</protein>
<keyword evidence="2" id="KW-1185">Reference proteome</keyword>
<comment type="caution">
    <text evidence="1">The sequence shown here is derived from an EMBL/GenBank/DDBJ whole genome shotgun (WGS) entry which is preliminary data.</text>
</comment>